<reference evidence="2" key="1">
    <citation type="journal article" date="2019" name="Int. J. Syst. Evol. Microbiol.">
        <title>The Global Catalogue of Microorganisms (GCM) 10K type strain sequencing project: providing services to taxonomists for standard genome sequencing and annotation.</title>
        <authorList>
            <consortium name="The Broad Institute Genomics Platform"/>
            <consortium name="The Broad Institute Genome Sequencing Center for Infectious Disease"/>
            <person name="Wu L."/>
            <person name="Ma J."/>
        </authorList>
    </citation>
    <scope>NUCLEOTIDE SEQUENCE [LARGE SCALE GENOMIC DNA]</scope>
    <source>
        <strain evidence="2">CCM 7526</strain>
    </source>
</reference>
<name>A0ABW4A8A9_9ACTN</name>
<keyword evidence="2" id="KW-1185">Reference proteome</keyword>
<sequence length="65" mass="7547">MTDNRFLVGAHEIRLLLGGVTRQRAYQLTSRPDFPPPVADLGQGKIWLTIEVEKWIATHRRAHRR</sequence>
<gene>
    <name evidence="1" type="ORF">ACFQ5G_14420</name>
</gene>
<protein>
    <submittedName>
        <fullName evidence="1">Helix-turn-helix transcriptional regulator</fullName>
    </submittedName>
</protein>
<accession>A0ABW4A8A9</accession>
<evidence type="ECO:0000313" key="2">
    <source>
        <dbReference type="Proteomes" id="UP001597183"/>
    </source>
</evidence>
<dbReference type="EMBL" id="JBHTMK010000018">
    <property type="protein sequence ID" value="MFD1366545.1"/>
    <property type="molecule type" value="Genomic_DNA"/>
</dbReference>
<comment type="caution">
    <text evidence="1">The sequence shown here is derived from an EMBL/GenBank/DDBJ whole genome shotgun (WGS) entry which is preliminary data.</text>
</comment>
<organism evidence="1 2">
    <name type="scientific">Actinoplanes sichuanensis</name>
    <dbReference type="NCBI Taxonomy" id="512349"/>
    <lineage>
        <taxon>Bacteria</taxon>
        <taxon>Bacillati</taxon>
        <taxon>Actinomycetota</taxon>
        <taxon>Actinomycetes</taxon>
        <taxon>Micromonosporales</taxon>
        <taxon>Micromonosporaceae</taxon>
        <taxon>Actinoplanes</taxon>
    </lineage>
</organism>
<dbReference type="Proteomes" id="UP001597183">
    <property type="component" value="Unassembled WGS sequence"/>
</dbReference>
<evidence type="ECO:0000313" key="1">
    <source>
        <dbReference type="EMBL" id="MFD1366545.1"/>
    </source>
</evidence>
<dbReference type="RefSeq" id="WP_317793302.1">
    <property type="nucleotide sequence ID" value="NZ_AP028461.1"/>
</dbReference>
<proteinExistence type="predicted"/>